<dbReference type="OrthoDB" id="9808770at2"/>
<evidence type="ECO:0000313" key="8">
    <source>
        <dbReference type="Proteomes" id="UP000061569"/>
    </source>
</evidence>
<evidence type="ECO:0000259" key="6">
    <source>
        <dbReference type="PROSITE" id="PS50949"/>
    </source>
</evidence>
<dbReference type="Gene3D" id="1.10.10.10">
    <property type="entry name" value="Winged helix-like DNA-binding domain superfamily/Winged helix DNA-binding domain"/>
    <property type="match status" value="1"/>
</dbReference>
<name>A0A0S2DL87_LYSEN</name>
<dbReference type="STRING" id="69.GLE_3858"/>
<dbReference type="PROSITE" id="PS50949">
    <property type="entry name" value="HTH_GNTR"/>
    <property type="match status" value="1"/>
</dbReference>
<organism evidence="7 8">
    <name type="scientific">Lysobacter enzymogenes</name>
    <dbReference type="NCBI Taxonomy" id="69"/>
    <lineage>
        <taxon>Bacteria</taxon>
        <taxon>Pseudomonadati</taxon>
        <taxon>Pseudomonadota</taxon>
        <taxon>Gammaproteobacteria</taxon>
        <taxon>Lysobacterales</taxon>
        <taxon>Lysobacteraceae</taxon>
        <taxon>Lysobacter</taxon>
    </lineage>
</organism>
<dbReference type="InterPro" id="IPR004839">
    <property type="entry name" value="Aminotransferase_I/II_large"/>
</dbReference>
<dbReference type="Gene3D" id="3.40.640.10">
    <property type="entry name" value="Type I PLP-dependent aspartate aminotransferase-like (Major domain)"/>
    <property type="match status" value="1"/>
</dbReference>
<dbReference type="Pfam" id="PF00155">
    <property type="entry name" value="Aminotran_1_2"/>
    <property type="match status" value="1"/>
</dbReference>
<dbReference type="KEGG" id="lez:GLE_3858"/>
<evidence type="ECO:0000256" key="1">
    <source>
        <dbReference type="ARBA" id="ARBA00005384"/>
    </source>
</evidence>
<accession>A0A0S2DL87</accession>
<dbReference type="EMBL" id="CP013140">
    <property type="protein sequence ID" value="ALN59201.1"/>
    <property type="molecule type" value="Genomic_DNA"/>
</dbReference>
<dbReference type="PANTHER" id="PTHR46577">
    <property type="entry name" value="HTH-TYPE TRANSCRIPTIONAL REGULATORY PROTEIN GABR"/>
    <property type="match status" value="1"/>
</dbReference>
<dbReference type="CDD" id="cd07377">
    <property type="entry name" value="WHTH_GntR"/>
    <property type="match status" value="1"/>
</dbReference>
<keyword evidence="4" id="KW-0238">DNA-binding</keyword>
<dbReference type="Proteomes" id="UP000061569">
    <property type="component" value="Chromosome"/>
</dbReference>
<dbReference type="InterPro" id="IPR051446">
    <property type="entry name" value="HTH_trans_reg/aminotransferase"/>
</dbReference>
<dbReference type="InterPro" id="IPR000524">
    <property type="entry name" value="Tscrpt_reg_HTH_GntR"/>
</dbReference>
<evidence type="ECO:0000256" key="4">
    <source>
        <dbReference type="ARBA" id="ARBA00023125"/>
    </source>
</evidence>
<comment type="similarity">
    <text evidence="1">In the C-terminal section; belongs to the class-I pyridoxal-phosphate-dependent aminotransferase family.</text>
</comment>
<evidence type="ECO:0000313" key="7">
    <source>
        <dbReference type="EMBL" id="ALN59201.1"/>
    </source>
</evidence>
<evidence type="ECO:0000256" key="5">
    <source>
        <dbReference type="ARBA" id="ARBA00023163"/>
    </source>
</evidence>
<keyword evidence="5" id="KW-0804">Transcription</keyword>
<dbReference type="InterPro" id="IPR015421">
    <property type="entry name" value="PyrdxlP-dep_Trfase_major"/>
</dbReference>
<dbReference type="GO" id="GO:0003700">
    <property type="term" value="F:DNA-binding transcription factor activity"/>
    <property type="evidence" value="ECO:0007669"/>
    <property type="project" value="InterPro"/>
</dbReference>
<reference evidence="7 8" key="1">
    <citation type="submission" date="2015-11" db="EMBL/GenBank/DDBJ databases">
        <title>Genome sequences of Lysobacter enzymogenes strain C3 and Lysobacter antibioticus ATCC 29479.</title>
        <authorList>
            <person name="Kobayashi D.Y."/>
        </authorList>
    </citation>
    <scope>NUCLEOTIDE SEQUENCE [LARGE SCALE GENOMIC DNA]</scope>
    <source>
        <strain evidence="7 8">C3</strain>
    </source>
</reference>
<keyword evidence="2" id="KW-0663">Pyridoxal phosphate</keyword>
<feature type="domain" description="HTH gntR-type" evidence="6">
    <location>
        <begin position="9"/>
        <end position="77"/>
    </location>
</feature>
<keyword evidence="3" id="KW-0805">Transcription regulation</keyword>
<dbReference type="InterPro" id="IPR036388">
    <property type="entry name" value="WH-like_DNA-bd_sf"/>
</dbReference>
<dbReference type="InterPro" id="IPR015424">
    <property type="entry name" value="PyrdxlP-dep_Trfase"/>
</dbReference>
<dbReference type="InterPro" id="IPR036390">
    <property type="entry name" value="WH_DNA-bd_sf"/>
</dbReference>
<dbReference type="Pfam" id="PF00392">
    <property type="entry name" value="GntR"/>
    <property type="match status" value="1"/>
</dbReference>
<evidence type="ECO:0000256" key="2">
    <source>
        <dbReference type="ARBA" id="ARBA00022898"/>
    </source>
</evidence>
<dbReference type="GO" id="GO:0003677">
    <property type="term" value="F:DNA binding"/>
    <property type="evidence" value="ECO:0007669"/>
    <property type="project" value="UniProtKB-KW"/>
</dbReference>
<dbReference type="SMART" id="SM00345">
    <property type="entry name" value="HTH_GNTR"/>
    <property type="match status" value="1"/>
</dbReference>
<evidence type="ECO:0000256" key="3">
    <source>
        <dbReference type="ARBA" id="ARBA00023015"/>
    </source>
</evidence>
<dbReference type="CDD" id="cd00609">
    <property type="entry name" value="AAT_like"/>
    <property type="match status" value="1"/>
</dbReference>
<dbReference type="PANTHER" id="PTHR46577:SF1">
    <property type="entry name" value="HTH-TYPE TRANSCRIPTIONAL REGULATORY PROTEIN GABR"/>
    <property type="match status" value="1"/>
</dbReference>
<sequence length="518" mass="56649">MYLPLDGRGPLHGQLVRSLKDAVLAGRLPAGMRFPPSRLLAQELGLSRNTVLAAYEQLRAEGFMQARVGSGSFVVLPGAPAQPRSEPPARIPAQSDYARRLRRYHDHANIPGRRLPGTVHSFQYGVPFTNPLLTSAWARALSHAAAYTPPNYPAAQGLPALRAAVCEYLSLRRGVRAAPEDVVIVAGTQQAISLAARVLLDEGDEVALEDPQYFAVREALQIHGARLLPIPVDREGLRTDLLPERPPRLICVTPSHQFPTGALMSLPRRRALLDYARRHECWIFEDDYDGEFRFDAQPHAALYGLDDARRTLYVGTFSKVLFPSLRLGYLVVPPGLREDFVSAKWADDFGSPGIEQAALAHFLADGGFERHLRRTAKTLRQRREALLAALRRLAGDALEIQDSRAGMHLLVWLRGCTPAQGDAFVAHAQARGLGLYSVAPCYMQAPVRAGLLFGYGALSVAEIEEAARLLAACLDEPDFAAAARAAPTGRSRGGRAPVGAARAATATIRLRRGFRRER</sequence>
<dbReference type="AlphaFoldDB" id="A0A0S2DL87"/>
<dbReference type="SUPFAM" id="SSF46785">
    <property type="entry name" value="Winged helix' DNA-binding domain"/>
    <property type="match status" value="1"/>
</dbReference>
<dbReference type="PATRIC" id="fig|69.6.peg.3798"/>
<dbReference type="GO" id="GO:0030170">
    <property type="term" value="F:pyridoxal phosphate binding"/>
    <property type="evidence" value="ECO:0007669"/>
    <property type="project" value="InterPro"/>
</dbReference>
<dbReference type="SUPFAM" id="SSF53383">
    <property type="entry name" value="PLP-dependent transferases"/>
    <property type="match status" value="1"/>
</dbReference>
<proteinExistence type="inferred from homology"/>
<protein>
    <submittedName>
        <fullName evidence="7">GntR family transcriptional regulator</fullName>
    </submittedName>
</protein>
<gene>
    <name evidence="7" type="ORF">GLE_3858</name>
</gene>
<dbReference type="PRINTS" id="PR00035">
    <property type="entry name" value="HTHGNTR"/>
</dbReference>